<evidence type="ECO:0000313" key="3">
    <source>
        <dbReference type="EMBL" id="MCT9813005.1"/>
    </source>
</evidence>
<dbReference type="Proteomes" id="UP001525968">
    <property type="component" value="Unassembled WGS sequence"/>
</dbReference>
<reference evidence="3 4" key="1">
    <citation type="submission" date="2022-09" db="EMBL/GenBank/DDBJ databases">
        <title>Draft genome of isolate Be4.</title>
        <authorList>
            <person name="Sanchez-Castro I."/>
            <person name="Martinez-Rodriguez P."/>
            <person name="Descostes M."/>
            <person name="Merroun M."/>
        </authorList>
    </citation>
    <scope>NUCLEOTIDE SEQUENCE [LARGE SCALE GENOMIC DNA]</scope>
    <source>
        <strain evidence="3 4">Be4</strain>
    </source>
</reference>
<dbReference type="InterPro" id="IPR009739">
    <property type="entry name" value="LprI-like_N"/>
</dbReference>
<evidence type="ECO:0000313" key="4">
    <source>
        <dbReference type="Proteomes" id="UP001525968"/>
    </source>
</evidence>
<accession>A0ABT2PRU1</accession>
<dbReference type="RefSeq" id="WP_261502250.1">
    <property type="nucleotide sequence ID" value="NZ_JAODYH010000014.1"/>
</dbReference>
<feature type="signal peptide" evidence="1">
    <location>
        <begin position="1"/>
        <end position="29"/>
    </location>
</feature>
<gene>
    <name evidence="3" type="ORF">N0K08_20445</name>
</gene>
<dbReference type="Gene3D" id="1.20.1270.180">
    <property type="match status" value="1"/>
</dbReference>
<organism evidence="3 4">
    <name type="scientific">Acidovorax bellezanensis</name>
    <dbReference type="NCBI Taxonomy" id="2976702"/>
    <lineage>
        <taxon>Bacteria</taxon>
        <taxon>Pseudomonadati</taxon>
        <taxon>Pseudomonadota</taxon>
        <taxon>Betaproteobacteria</taxon>
        <taxon>Burkholderiales</taxon>
        <taxon>Comamonadaceae</taxon>
        <taxon>Acidovorax</taxon>
    </lineage>
</organism>
<proteinExistence type="predicted"/>
<sequence>MNALHDSAPRPILAAAVLALALLPGASQAQAGAACERDANGAAARNACAVLDFQAADTANTILYGDVMRALSAHERPALRKDQTAWARQRITGCKTAHASEEALADWPARYHHCLRLTTEARRAALMHWLQNGEPPGQR</sequence>
<keyword evidence="1" id="KW-0732">Signal</keyword>
<protein>
    <submittedName>
        <fullName evidence="3">Lysozyme inhibitor LprI family protein</fullName>
    </submittedName>
</protein>
<dbReference type="Pfam" id="PF07007">
    <property type="entry name" value="LprI"/>
    <property type="match status" value="1"/>
</dbReference>
<evidence type="ECO:0000259" key="2">
    <source>
        <dbReference type="Pfam" id="PF07007"/>
    </source>
</evidence>
<name>A0ABT2PRU1_9BURK</name>
<evidence type="ECO:0000256" key="1">
    <source>
        <dbReference type="SAM" id="SignalP"/>
    </source>
</evidence>
<feature type="chain" id="PRO_5045682945" evidence="1">
    <location>
        <begin position="30"/>
        <end position="139"/>
    </location>
</feature>
<comment type="caution">
    <text evidence="3">The sequence shown here is derived from an EMBL/GenBank/DDBJ whole genome shotgun (WGS) entry which is preliminary data.</text>
</comment>
<keyword evidence="4" id="KW-1185">Reference proteome</keyword>
<dbReference type="EMBL" id="JAODYH010000014">
    <property type="protein sequence ID" value="MCT9813005.1"/>
    <property type="molecule type" value="Genomic_DNA"/>
</dbReference>
<feature type="domain" description="Lysozyme inhibitor LprI-like N-terminal" evidence="2">
    <location>
        <begin position="35"/>
        <end position="126"/>
    </location>
</feature>